<proteinExistence type="predicted"/>
<dbReference type="Proteomes" id="UP001642409">
    <property type="component" value="Unassembled WGS sequence"/>
</dbReference>
<gene>
    <name evidence="1" type="ORF">HINF_LOCUS2528</name>
    <name evidence="2" type="ORF">HINF_LOCUS66634</name>
</gene>
<accession>A0AA86N8X2</accession>
<sequence>MQVQKEQQGCCGYSKTLRDVLYKSIKLMNEMLFILHYLECRPPADFQKILYFQKISRGLQVRANLADYGSFFISDLVFHFGYRTLFLKYSSNINQFLIFAI</sequence>
<dbReference type="EMBL" id="CATOUU010000061">
    <property type="protein sequence ID" value="CAI9914883.1"/>
    <property type="molecule type" value="Genomic_DNA"/>
</dbReference>
<dbReference type="AlphaFoldDB" id="A0AA86N8X2"/>
<organism evidence="1">
    <name type="scientific">Hexamita inflata</name>
    <dbReference type="NCBI Taxonomy" id="28002"/>
    <lineage>
        <taxon>Eukaryota</taxon>
        <taxon>Metamonada</taxon>
        <taxon>Diplomonadida</taxon>
        <taxon>Hexamitidae</taxon>
        <taxon>Hexamitinae</taxon>
        <taxon>Hexamita</taxon>
    </lineage>
</organism>
<evidence type="ECO:0000313" key="2">
    <source>
        <dbReference type="EMBL" id="CAL6093012.1"/>
    </source>
</evidence>
<evidence type="ECO:0000313" key="3">
    <source>
        <dbReference type="Proteomes" id="UP001642409"/>
    </source>
</evidence>
<comment type="caution">
    <text evidence="1">The sequence shown here is derived from an EMBL/GenBank/DDBJ whole genome shotgun (WGS) entry which is preliminary data.</text>
</comment>
<reference evidence="1" key="1">
    <citation type="submission" date="2023-06" db="EMBL/GenBank/DDBJ databases">
        <authorList>
            <person name="Kurt Z."/>
        </authorList>
    </citation>
    <scope>NUCLEOTIDE SEQUENCE</scope>
</reference>
<dbReference type="EMBL" id="CAXDID020000451">
    <property type="protein sequence ID" value="CAL6093012.1"/>
    <property type="molecule type" value="Genomic_DNA"/>
</dbReference>
<keyword evidence="3" id="KW-1185">Reference proteome</keyword>
<reference evidence="2 3" key="2">
    <citation type="submission" date="2024-07" db="EMBL/GenBank/DDBJ databases">
        <authorList>
            <person name="Akdeniz Z."/>
        </authorList>
    </citation>
    <scope>NUCLEOTIDE SEQUENCE [LARGE SCALE GENOMIC DNA]</scope>
</reference>
<protein>
    <submittedName>
        <fullName evidence="2">Hypothetical_protein</fullName>
    </submittedName>
</protein>
<evidence type="ECO:0000313" key="1">
    <source>
        <dbReference type="EMBL" id="CAI9914883.1"/>
    </source>
</evidence>
<name>A0AA86N8X2_9EUKA</name>